<accession>A0A8S4NE03</accession>
<dbReference type="InterPro" id="IPR036736">
    <property type="entry name" value="ACP-like_sf"/>
</dbReference>
<keyword evidence="8" id="KW-1185">Reference proteome</keyword>
<dbReference type="InterPro" id="IPR006162">
    <property type="entry name" value="Ppantetheine_attach_site"/>
</dbReference>
<protein>
    <recommendedName>
        <fullName evidence="2">Fatty acid synthase</fullName>
        <ecNumber evidence="1">2.3.1.85</ecNumber>
    </recommendedName>
</protein>
<dbReference type="Gene3D" id="3.40.50.720">
    <property type="entry name" value="NAD(P)-binding Rossmann-like Domain"/>
    <property type="match status" value="1"/>
</dbReference>
<evidence type="ECO:0000256" key="4">
    <source>
        <dbReference type="ARBA" id="ARBA00022553"/>
    </source>
</evidence>
<dbReference type="InterPro" id="IPR045851">
    <property type="entry name" value="AMP-bd_C_sf"/>
</dbReference>
<evidence type="ECO:0000256" key="2">
    <source>
        <dbReference type="ARBA" id="ARBA00018769"/>
    </source>
</evidence>
<dbReference type="PANTHER" id="PTHR44845">
    <property type="entry name" value="CARRIER DOMAIN-CONTAINING PROTEIN"/>
    <property type="match status" value="1"/>
</dbReference>
<dbReference type="Pfam" id="PF00501">
    <property type="entry name" value="AMP-binding"/>
    <property type="match status" value="1"/>
</dbReference>
<reference evidence="7" key="1">
    <citation type="submission" date="2022-03" db="EMBL/GenBank/DDBJ databases">
        <authorList>
            <person name="Martin C."/>
        </authorList>
    </citation>
    <scope>NUCLEOTIDE SEQUENCE</scope>
</reference>
<dbReference type="InterPro" id="IPR036291">
    <property type="entry name" value="NAD(P)-bd_dom_sf"/>
</dbReference>
<gene>
    <name evidence="7" type="ORF">OFUS_LOCUS5324</name>
</gene>
<dbReference type="InterPro" id="IPR009081">
    <property type="entry name" value="PP-bd_ACP"/>
</dbReference>
<dbReference type="GO" id="GO:0031177">
    <property type="term" value="F:phosphopantetheine binding"/>
    <property type="evidence" value="ECO:0007669"/>
    <property type="project" value="InterPro"/>
</dbReference>
<dbReference type="AlphaFoldDB" id="A0A8S4NE03"/>
<dbReference type="NCBIfam" id="TIGR01746">
    <property type="entry name" value="Thioester-redct"/>
    <property type="match status" value="1"/>
</dbReference>
<dbReference type="Pfam" id="PF13193">
    <property type="entry name" value="AMP-binding_C"/>
    <property type="match status" value="1"/>
</dbReference>
<keyword evidence="3" id="KW-0596">Phosphopantetheine</keyword>
<feature type="domain" description="Carrier" evidence="6">
    <location>
        <begin position="530"/>
        <end position="605"/>
    </location>
</feature>
<dbReference type="GO" id="GO:0004312">
    <property type="term" value="F:fatty acid synthase activity"/>
    <property type="evidence" value="ECO:0007669"/>
    <property type="project" value="UniProtKB-EC"/>
</dbReference>
<dbReference type="Proteomes" id="UP000749559">
    <property type="component" value="Unassembled WGS sequence"/>
</dbReference>
<dbReference type="PROSITE" id="PS00012">
    <property type="entry name" value="PHOSPHOPANTETHEINE"/>
    <property type="match status" value="1"/>
</dbReference>
<dbReference type="Pfam" id="PF07993">
    <property type="entry name" value="NAD_binding_4"/>
    <property type="match status" value="1"/>
</dbReference>
<comment type="catalytic activity">
    <reaction evidence="5">
        <text>acetyl-CoA + n malonyl-CoA + 2n NADPH + 2n H(+) = a long-chain fatty acid + (n+1) CoA + n CO2 + 2n NADP(+).</text>
        <dbReference type="EC" id="2.3.1.85"/>
    </reaction>
</comment>
<dbReference type="Gene3D" id="3.40.50.12780">
    <property type="entry name" value="N-terminal domain of ligase-like"/>
    <property type="match status" value="1"/>
</dbReference>
<dbReference type="SMART" id="SM00823">
    <property type="entry name" value="PKS_PP"/>
    <property type="match status" value="1"/>
</dbReference>
<dbReference type="OrthoDB" id="416786at2759"/>
<dbReference type="InterPro" id="IPR025110">
    <property type="entry name" value="AMP-bd_C"/>
</dbReference>
<dbReference type="Gene3D" id="1.10.1200.10">
    <property type="entry name" value="ACP-like"/>
    <property type="match status" value="1"/>
</dbReference>
<name>A0A8S4NE03_OWEFU</name>
<evidence type="ECO:0000256" key="3">
    <source>
        <dbReference type="ARBA" id="ARBA00022450"/>
    </source>
</evidence>
<dbReference type="PANTHER" id="PTHR44845:SF6">
    <property type="entry name" value="BETA-ALANINE-ACTIVATING ENZYME"/>
    <property type="match status" value="1"/>
</dbReference>
<dbReference type="InterPro" id="IPR013120">
    <property type="entry name" value="FAR_NAD-bd"/>
</dbReference>
<evidence type="ECO:0000256" key="1">
    <source>
        <dbReference type="ARBA" id="ARBA00012873"/>
    </source>
</evidence>
<dbReference type="InterPro" id="IPR000873">
    <property type="entry name" value="AMP-dep_synth/lig_dom"/>
</dbReference>
<dbReference type="SUPFAM" id="SSF47336">
    <property type="entry name" value="ACP-like"/>
    <property type="match status" value="1"/>
</dbReference>
<dbReference type="EMBL" id="CAIIXF020000002">
    <property type="protein sequence ID" value="CAH1778397.1"/>
    <property type="molecule type" value="Genomic_DNA"/>
</dbReference>
<evidence type="ECO:0000313" key="8">
    <source>
        <dbReference type="Proteomes" id="UP000749559"/>
    </source>
</evidence>
<sequence length="1056" mass="118153">MDYKNQGLLHDMFVRQALATPDNVAVVADGGTSMTFGELNEATDVVSTHLRHIGVAPNTCVGIYMSRRIEYVISYIAILKAGGGYMPMDPSYPKHLVDEIVKDSTPVAVIAEQQLSQNIDDSRTKVIVISPGWIDELKKTNASNEPLTTSPGTTLDDLAYIVYSSGTTGKPKGIQCPHRGAVFSYHYRHTQFPYGDHEREACNVFFVWEMLRPLLKGVAMYIIPDTKIYDPKLLCEFLMTNEITRILFTPSLLEAVLEYDGIIISDYLKSMRTIIFCGEVVTVALLERCLKLLPWVRFLNLYSISESHDVTYADLSNWYKSDVDHAKSKKFCPVGKLIPEVKMVILNEALEPEPLGVSGEIYIGGPTLAIGYLNRPQLNEQRFIKRPIGVSPKVGERLYKAGDCGYLLSDGSFEICGRLDSMVKIRGYSIETQAVEAAILELPMVNTGVVLARGAEGEDKYLVAYVVPEGQTTKKEIRAALKLRLPFYMIPSYIIFLTSLPVLAASGKLDKKALPPLDASSNSPMETEGLPKTETEKELVPIWCDVLGLISIDTQESFFDLGGHSLTATRLLNKLLEKFNLELSVSDLFNYSTISAMGRLIDSKRGKATSDEVNIARDDVDLLKEVDRHDQAVVNMDIQLRAFWRSIKYGDRWNTGRVLLTGSTGFLGAFILRDLLLRSKTQIFCLVREQPNVDGHDRVKQTLEQFGILNGDNLKTTEDQALLQKQFDSRVQVINGDVALVNLGVKDDMYAYLTTEIDFIVHAAAYVNLIYPYEALHGPNVLGTQNVLLFACTSKIKPLHYISTDAVFPNGLLNCKEDDDMRRYATKLTDGYSQSKWVAEQLVQRAIDRGLPAAIYRLGNLSGDSVSACWNPQDFTLLMIRACLQTGSAPIVDWNVEMTPVDFVSTCITKFTQNIMAAMGKIFHIVNTKPLNSSWLFEWLSAHNYTIKLLPYSDWTKCVQNDDKVDNEFKRLLCGMMNDESYLSELSTYDNTNFATAVQGFGLEYPQISRSLIETYITSLAQKGVIPKPTKNIFKGRLAYLTTMGFQEAHTNQFSS</sequence>
<dbReference type="Gene3D" id="3.30.300.30">
    <property type="match status" value="1"/>
</dbReference>
<dbReference type="SUPFAM" id="SSF56801">
    <property type="entry name" value="Acetyl-CoA synthetase-like"/>
    <property type="match status" value="1"/>
</dbReference>
<evidence type="ECO:0000313" key="7">
    <source>
        <dbReference type="EMBL" id="CAH1778397.1"/>
    </source>
</evidence>
<dbReference type="CDD" id="cd05930">
    <property type="entry name" value="A_NRPS"/>
    <property type="match status" value="1"/>
</dbReference>
<organism evidence="7 8">
    <name type="scientific">Owenia fusiformis</name>
    <name type="common">Polychaete worm</name>
    <dbReference type="NCBI Taxonomy" id="6347"/>
    <lineage>
        <taxon>Eukaryota</taxon>
        <taxon>Metazoa</taxon>
        <taxon>Spiralia</taxon>
        <taxon>Lophotrochozoa</taxon>
        <taxon>Annelida</taxon>
        <taxon>Polychaeta</taxon>
        <taxon>Sedentaria</taxon>
        <taxon>Canalipalpata</taxon>
        <taxon>Sabellida</taxon>
        <taxon>Oweniida</taxon>
        <taxon>Oweniidae</taxon>
        <taxon>Owenia</taxon>
    </lineage>
</organism>
<evidence type="ECO:0000259" key="6">
    <source>
        <dbReference type="PROSITE" id="PS50075"/>
    </source>
</evidence>
<dbReference type="InterPro" id="IPR020845">
    <property type="entry name" value="AMP-binding_CS"/>
</dbReference>
<evidence type="ECO:0000256" key="5">
    <source>
        <dbReference type="ARBA" id="ARBA00044883"/>
    </source>
</evidence>
<dbReference type="PROSITE" id="PS50075">
    <property type="entry name" value="CARRIER"/>
    <property type="match status" value="1"/>
</dbReference>
<dbReference type="EC" id="2.3.1.85" evidence="1"/>
<dbReference type="InterPro" id="IPR020806">
    <property type="entry name" value="PKS_PP-bd"/>
</dbReference>
<dbReference type="InterPro" id="IPR010080">
    <property type="entry name" value="Thioester_reductase-like_dom"/>
</dbReference>
<keyword evidence="4" id="KW-0597">Phosphoprotein</keyword>
<dbReference type="Pfam" id="PF00550">
    <property type="entry name" value="PP-binding"/>
    <property type="match status" value="1"/>
</dbReference>
<proteinExistence type="predicted"/>
<dbReference type="PROSITE" id="PS00455">
    <property type="entry name" value="AMP_BINDING"/>
    <property type="match status" value="1"/>
</dbReference>
<dbReference type="SUPFAM" id="SSF51735">
    <property type="entry name" value="NAD(P)-binding Rossmann-fold domains"/>
    <property type="match status" value="1"/>
</dbReference>
<comment type="caution">
    <text evidence="7">The sequence shown here is derived from an EMBL/GenBank/DDBJ whole genome shotgun (WGS) entry which is preliminary data.</text>
</comment>
<dbReference type="InterPro" id="IPR042099">
    <property type="entry name" value="ANL_N_sf"/>
</dbReference>
<dbReference type="CDD" id="cd05235">
    <property type="entry name" value="SDR_e1"/>
    <property type="match status" value="1"/>
</dbReference>